<proteinExistence type="predicted"/>
<comment type="caution">
    <text evidence="2">The sequence shown here is derived from an EMBL/GenBank/DDBJ whole genome shotgun (WGS) entry which is preliminary data.</text>
</comment>
<sequence>MQRIVVLSDGTWCGRETGTQTNIYRLARLMGIPIEQPNSQDEYTLNTPTLHARYRHGVGLNSTFLDYLFNGITAQDIATECVSAYRFIVDHYAENSEIWLFGLSRGAYTVRCVAGMINNCGILRKCDTDADTDLLCREVYRRYRSRYDVHCPDSEQSIAFRKRKSWPLIGDEADGEPRRRAPVRFMGLLDTVGSLGIPDFQWGIGLEWAAFYDNQVSSVVDQVGHFVSLHDRIFCFQPCLASRKDPALPGIHEEWLPGVHYDLGRQRFRFFRTGASWPERVLANWTYATKAVEPNSVLADLALLKMLQCIQQHDDTGAIIPAEDLTTEIQNLQQAMAALHPDVGNGDVYGDVLAYGPFGSIVWAIFKRVYSYAPSLSQTLLALRDRLIPTDNAQVYRFGDVDGDVSATQPVAEIAQVTPQRYPSESLRAWDLARA</sequence>
<keyword evidence="3" id="KW-1185">Reference proteome</keyword>
<dbReference type="InterPro" id="IPR018712">
    <property type="entry name" value="Tle1-like_cat"/>
</dbReference>
<dbReference type="Proteomes" id="UP001642405">
    <property type="component" value="Unassembled WGS sequence"/>
</dbReference>
<accession>A0ABP0AS67</accession>
<protein>
    <recommendedName>
        <fullName evidence="1">T6SS Phospholipase effector Tle1-like catalytic domain-containing protein</fullName>
    </recommendedName>
</protein>
<gene>
    <name evidence="2" type="ORF">SCUCBS95973_000666</name>
</gene>
<dbReference type="EMBL" id="CAWUHB010000002">
    <property type="protein sequence ID" value="CAK7210065.1"/>
    <property type="molecule type" value="Genomic_DNA"/>
</dbReference>
<dbReference type="Pfam" id="PF09994">
    <property type="entry name" value="T6SS_Tle1-like_cat"/>
    <property type="match status" value="1"/>
</dbReference>
<organism evidence="2 3">
    <name type="scientific">Sporothrix curviconia</name>
    <dbReference type="NCBI Taxonomy" id="1260050"/>
    <lineage>
        <taxon>Eukaryota</taxon>
        <taxon>Fungi</taxon>
        <taxon>Dikarya</taxon>
        <taxon>Ascomycota</taxon>
        <taxon>Pezizomycotina</taxon>
        <taxon>Sordariomycetes</taxon>
        <taxon>Sordariomycetidae</taxon>
        <taxon>Ophiostomatales</taxon>
        <taxon>Ophiostomataceae</taxon>
        <taxon>Sporothrix</taxon>
    </lineage>
</organism>
<name>A0ABP0AS67_9PEZI</name>
<evidence type="ECO:0000259" key="1">
    <source>
        <dbReference type="Pfam" id="PF09994"/>
    </source>
</evidence>
<dbReference type="PANTHER" id="PTHR33840:SF16">
    <property type="entry name" value="DUF2235 DOMAIN-CONTAINING PROTEIN"/>
    <property type="match status" value="1"/>
</dbReference>
<reference evidence="2 3" key="1">
    <citation type="submission" date="2024-01" db="EMBL/GenBank/DDBJ databases">
        <authorList>
            <person name="Allen C."/>
            <person name="Tagirdzhanova G."/>
        </authorList>
    </citation>
    <scope>NUCLEOTIDE SEQUENCE [LARGE SCALE GENOMIC DNA]</scope>
</reference>
<feature type="domain" description="T6SS Phospholipase effector Tle1-like catalytic" evidence="1">
    <location>
        <begin position="3"/>
        <end position="264"/>
    </location>
</feature>
<dbReference type="PANTHER" id="PTHR33840">
    <property type="match status" value="1"/>
</dbReference>
<evidence type="ECO:0000313" key="3">
    <source>
        <dbReference type="Proteomes" id="UP001642405"/>
    </source>
</evidence>
<evidence type="ECO:0000313" key="2">
    <source>
        <dbReference type="EMBL" id="CAK7210065.1"/>
    </source>
</evidence>